<dbReference type="GO" id="GO:0017053">
    <property type="term" value="C:transcription repressor complex"/>
    <property type="evidence" value="ECO:0007669"/>
    <property type="project" value="InterPro"/>
</dbReference>
<feature type="compositionally biased region" description="Polar residues" evidence="3">
    <location>
        <begin position="541"/>
        <end position="550"/>
    </location>
</feature>
<feature type="region of interest" description="Disordered" evidence="3">
    <location>
        <begin position="233"/>
        <end position="259"/>
    </location>
</feature>
<evidence type="ECO:0000256" key="2">
    <source>
        <dbReference type="ARBA" id="ARBA00023242"/>
    </source>
</evidence>
<dbReference type="InterPro" id="IPR009057">
    <property type="entry name" value="Homeodomain-like_sf"/>
</dbReference>
<feature type="region of interest" description="Disordered" evidence="3">
    <location>
        <begin position="115"/>
        <end position="186"/>
    </location>
</feature>
<dbReference type="InterPro" id="IPR001005">
    <property type="entry name" value="SANT/Myb"/>
</dbReference>
<dbReference type="GO" id="GO:0006351">
    <property type="term" value="P:DNA-templated transcription"/>
    <property type="evidence" value="ECO:0007669"/>
    <property type="project" value="InterPro"/>
</dbReference>
<feature type="compositionally biased region" description="Polar residues" evidence="3">
    <location>
        <begin position="237"/>
        <end position="259"/>
    </location>
</feature>
<dbReference type="PANTHER" id="PTHR21689">
    <property type="entry name" value="LIN-9"/>
    <property type="match status" value="1"/>
</dbReference>
<feature type="compositionally biased region" description="Basic residues" evidence="3">
    <location>
        <begin position="1"/>
        <end position="11"/>
    </location>
</feature>
<keyword evidence="6" id="KW-1185">Reference proteome</keyword>
<dbReference type="GO" id="GO:0005654">
    <property type="term" value="C:nucleoplasm"/>
    <property type="evidence" value="ECO:0007669"/>
    <property type="project" value="TreeGrafter"/>
</dbReference>
<feature type="compositionally biased region" description="Polar residues" evidence="3">
    <location>
        <begin position="141"/>
        <end position="166"/>
    </location>
</feature>
<evidence type="ECO:0000259" key="4">
    <source>
        <dbReference type="PROSITE" id="PS51293"/>
    </source>
</evidence>
<dbReference type="CDD" id="cd00167">
    <property type="entry name" value="SANT"/>
    <property type="match status" value="1"/>
</dbReference>
<dbReference type="SUPFAM" id="SSF46689">
    <property type="entry name" value="Homeodomain-like"/>
    <property type="match status" value="1"/>
</dbReference>
<dbReference type="InterPro" id="IPR010561">
    <property type="entry name" value="LIN-9/ALY1"/>
</dbReference>
<evidence type="ECO:0000313" key="5">
    <source>
        <dbReference type="EMBL" id="KAA8527473.1"/>
    </source>
</evidence>
<evidence type="ECO:0000256" key="3">
    <source>
        <dbReference type="SAM" id="MobiDB-lite"/>
    </source>
</evidence>
<dbReference type="InterPro" id="IPR017884">
    <property type="entry name" value="SANT_dom"/>
</dbReference>
<dbReference type="Pfam" id="PF00249">
    <property type="entry name" value="Myb_DNA-binding"/>
    <property type="match status" value="1"/>
</dbReference>
<protein>
    <recommendedName>
        <fullName evidence="4">SANT domain-containing protein</fullName>
    </recommendedName>
</protein>
<comment type="subcellular location">
    <subcellularLocation>
        <location evidence="1">Nucleus</location>
    </subcellularLocation>
</comment>
<name>A0A5J5A941_9ASTE</name>
<organism evidence="5 6">
    <name type="scientific">Nyssa sinensis</name>
    <dbReference type="NCBI Taxonomy" id="561372"/>
    <lineage>
        <taxon>Eukaryota</taxon>
        <taxon>Viridiplantae</taxon>
        <taxon>Streptophyta</taxon>
        <taxon>Embryophyta</taxon>
        <taxon>Tracheophyta</taxon>
        <taxon>Spermatophyta</taxon>
        <taxon>Magnoliopsida</taxon>
        <taxon>eudicotyledons</taxon>
        <taxon>Gunneridae</taxon>
        <taxon>Pentapetalae</taxon>
        <taxon>asterids</taxon>
        <taxon>Cornales</taxon>
        <taxon>Nyssaceae</taxon>
        <taxon>Nyssa</taxon>
    </lineage>
</organism>
<dbReference type="Gene3D" id="1.20.58.1880">
    <property type="match status" value="1"/>
</dbReference>
<dbReference type="EMBL" id="CM018045">
    <property type="protein sequence ID" value="KAA8527473.1"/>
    <property type="molecule type" value="Genomic_DNA"/>
</dbReference>
<feature type="compositionally biased region" description="Basic and acidic residues" evidence="3">
    <location>
        <begin position="555"/>
        <end position="571"/>
    </location>
</feature>
<dbReference type="PROSITE" id="PS51293">
    <property type="entry name" value="SANT"/>
    <property type="match status" value="1"/>
</dbReference>
<feature type="region of interest" description="Disordered" evidence="3">
    <location>
        <begin position="1"/>
        <end position="39"/>
    </location>
</feature>
<evidence type="ECO:0000313" key="6">
    <source>
        <dbReference type="Proteomes" id="UP000325577"/>
    </source>
</evidence>
<accession>A0A5J5A941</accession>
<dbReference type="SMART" id="SM01135">
    <property type="entry name" value="DIRP"/>
    <property type="match status" value="1"/>
</dbReference>
<dbReference type="GO" id="GO:0051726">
    <property type="term" value="P:regulation of cell cycle"/>
    <property type="evidence" value="ECO:0007669"/>
    <property type="project" value="TreeGrafter"/>
</dbReference>
<dbReference type="OrthoDB" id="2339771at2759"/>
<sequence>MAPTRKSRSVNKRFSYEVSPNKDGENAKKSMQRKRKLSDMLGSQWSREELMRFYDAYRKYGKDWKKVAAVVRNRSVEMVEALYTMNRAYLSLPEGTASVAGLIAMMTDHYCNLQEGSESEQESNDGTGTSRKPQKRGRSKFQPSTSKGSDGRFLSQSQTVASSSGCLSLLKKRRSGGSRPRAVGKRTPRFPVSYSLEKVNGEKFFSPTRQGLKLKVDANDDDVAHEIALALAEASQRGGSPQVSQTPNRKTESVLSSPIQNGERMRAELELTGAKLVSEMDEDAFEGSLESMEADNGYFPRDKGYLMETEDASTAEARKGRNFFAKKLEVDDSGTHHLDDIKEACSGTEEGQEFDAVREKPEVEVMDGKFARFSSQVPRKRSKKVLFRRDESSAFDALQTLADLSLMMPAAAIENESSVQVKEENDELVDKSGVLEVVPDNHHRNRPKPSGFKAKGNQLTSGFNTLKTSKLGKVSALGVSASPEAKQESHQSITKLLRKKQKTLASKIPKTEAHLDTPLSESQEAEARDVGKKSVIKGKRSSYNASQQKQGKFVKHPEHSSSSTDPRKEGEDSAISTVQVPVASQANLPTKVRSRRKMDLQKPQILKDLKFSDKILCDQPTVPILSINEREIDLKERKLSKCLSNYRVRRWCAFEWFYSAVDYPWFAKREFVEYLYHVGLGHVPRLTRVEWGVVRSSLGKPRRFSEQFLKEEKEKLNHYRDSVRKHYTELRAGTRQGLPTDLARPLSVGQRVITIHPRTREIHDGSVLTVDHTRCRVQFDRPDLGVEFVMDIDCMPLNPLENMPASLAKHTVAVDKLFENFNEFKMNGWAKDPKLEGYMKFSPGENLENVDGPSHLSPSTYPMSNLLKQIKGAPTTAISQAKLGPKETGNDKQAANCQSSMLAQIQAKEADVQALAELTRALDKKEAVVSELRRMNDDVFENQKDGDGALKDAEPFKKQYAAVLVQLNEANEQVSSALYYLRQRNTYQGNSPLTWPRPTANFRDSGDLSSLFDHSASHAQESGSYANEIVESSRTKAQMMVDAAMQAMSSLKGGGNATERIEEAIDYVSNNLPLDDSCMLALRSSRPVDPVNGSSASQDQLTSCTLNSLHAPDPKLKNVSDRNEAQIPTELISHCVATLLMIQKCTERQFPPADVAQILDSAVTSLQPCCSQNLPVYAEIQKCMGIIRNQILALIPT</sequence>
<dbReference type="PANTHER" id="PTHR21689:SF2">
    <property type="entry name" value="PROTEIN LIN-9 HOMOLOG"/>
    <property type="match status" value="1"/>
</dbReference>
<dbReference type="GO" id="GO:0003677">
    <property type="term" value="F:DNA binding"/>
    <property type="evidence" value="ECO:0007669"/>
    <property type="project" value="TreeGrafter"/>
</dbReference>
<feature type="region of interest" description="Disordered" evidence="3">
    <location>
        <begin position="435"/>
        <end position="459"/>
    </location>
</feature>
<proteinExistence type="predicted"/>
<dbReference type="AlphaFoldDB" id="A0A5J5A941"/>
<feature type="region of interest" description="Disordered" evidence="3">
    <location>
        <begin position="504"/>
        <end position="580"/>
    </location>
</feature>
<dbReference type="InterPro" id="IPR033471">
    <property type="entry name" value="DIRP"/>
</dbReference>
<dbReference type="SMART" id="SM00717">
    <property type="entry name" value="SANT"/>
    <property type="match status" value="1"/>
</dbReference>
<feature type="domain" description="SANT" evidence="4">
    <location>
        <begin position="40"/>
        <end position="77"/>
    </location>
</feature>
<dbReference type="Pfam" id="PF06584">
    <property type="entry name" value="DIRP"/>
    <property type="match status" value="1"/>
</dbReference>
<dbReference type="GO" id="GO:0006357">
    <property type="term" value="P:regulation of transcription by RNA polymerase II"/>
    <property type="evidence" value="ECO:0007669"/>
    <property type="project" value="TreeGrafter"/>
</dbReference>
<evidence type="ECO:0000256" key="1">
    <source>
        <dbReference type="ARBA" id="ARBA00004123"/>
    </source>
</evidence>
<dbReference type="Proteomes" id="UP000325577">
    <property type="component" value="Linkage Group LG21"/>
</dbReference>
<gene>
    <name evidence="5" type="ORF">F0562_034812</name>
</gene>
<keyword evidence="2" id="KW-0539">Nucleus</keyword>
<reference evidence="5 6" key="1">
    <citation type="submission" date="2019-09" db="EMBL/GenBank/DDBJ databases">
        <title>A chromosome-level genome assembly of the Chinese tupelo Nyssa sinensis.</title>
        <authorList>
            <person name="Yang X."/>
            <person name="Kang M."/>
            <person name="Yang Y."/>
            <person name="Xiong H."/>
            <person name="Wang M."/>
            <person name="Zhang Z."/>
            <person name="Wang Z."/>
            <person name="Wu H."/>
            <person name="Ma T."/>
            <person name="Liu J."/>
            <person name="Xi Z."/>
        </authorList>
    </citation>
    <scope>NUCLEOTIDE SEQUENCE [LARGE SCALE GENOMIC DNA]</scope>
    <source>
        <strain evidence="5">J267</strain>
        <tissue evidence="5">Leaf</tissue>
    </source>
</reference>
<feature type="compositionally biased region" description="Basic residues" evidence="3">
    <location>
        <begin position="170"/>
        <end position="186"/>
    </location>
</feature>